<evidence type="ECO:0000256" key="12">
    <source>
        <dbReference type="ARBA" id="ARBA00077136"/>
    </source>
</evidence>
<evidence type="ECO:0000256" key="13">
    <source>
        <dbReference type="ARBA" id="ARBA00077165"/>
    </source>
</evidence>
<evidence type="ECO:0000256" key="10">
    <source>
        <dbReference type="ARBA" id="ARBA00066767"/>
    </source>
</evidence>
<dbReference type="AlphaFoldDB" id="A0A840ELZ7"/>
<evidence type="ECO:0000256" key="7">
    <source>
        <dbReference type="ARBA" id="ARBA00051538"/>
    </source>
</evidence>
<dbReference type="GO" id="GO:0008914">
    <property type="term" value="F:leucyl-tRNA--protein transferase activity"/>
    <property type="evidence" value="ECO:0007669"/>
    <property type="project" value="UniProtKB-UniRule"/>
</dbReference>
<evidence type="ECO:0000256" key="5">
    <source>
        <dbReference type="ARBA" id="ARBA00050607"/>
    </source>
</evidence>
<comment type="function">
    <text evidence="8 15">Functions in the N-end rule pathway of protein degradation where it conjugates Leu, Phe and, less efficiently, Met from aminoacyl-tRNAs to the N-termini of proteins containing an N-terminal arginine or lysine.</text>
</comment>
<evidence type="ECO:0000256" key="9">
    <source>
        <dbReference type="ARBA" id="ARBA00061535"/>
    </source>
</evidence>
<dbReference type="GO" id="GO:0005737">
    <property type="term" value="C:cytoplasm"/>
    <property type="evidence" value="ECO:0007669"/>
    <property type="project" value="UniProtKB-SubCell"/>
</dbReference>
<evidence type="ECO:0000256" key="1">
    <source>
        <dbReference type="ARBA" id="ARBA00004496"/>
    </source>
</evidence>
<organism evidence="16 17">
    <name type="scientific">Mesonia hippocampi</name>
    <dbReference type="NCBI Taxonomy" id="1628250"/>
    <lineage>
        <taxon>Bacteria</taxon>
        <taxon>Pseudomonadati</taxon>
        <taxon>Bacteroidota</taxon>
        <taxon>Flavobacteriia</taxon>
        <taxon>Flavobacteriales</taxon>
        <taxon>Flavobacteriaceae</taxon>
        <taxon>Mesonia</taxon>
    </lineage>
</organism>
<sequence length="214" mass="24578">MVYTLTDELIFPPAHLATHDGLLAIGGDLSVERLILAYHSGIFPWFEEESPLLWWSPDPRMVLYPEQLKISKSMKKLIRNKAFKVTINKSFTEVISNCAQVKRKDQEDTWITTNMINAYCELHELGWAHSVEVWDVNEKLIGGLYGILLKDKGVFCGESMFTHVSNASKYGFISFVQYLHQEYNIKLIDCQVYTKHLDSLGAKTIPRAKFLSFL</sequence>
<comment type="subcellular location">
    <subcellularLocation>
        <location evidence="1 15">Cytoplasm</location>
    </subcellularLocation>
</comment>
<evidence type="ECO:0000256" key="11">
    <source>
        <dbReference type="ARBA" id="ARBA00074372"/>
    </source>
</evidence>
<dbReference type="SUPFAM" id="SSF55729">
    <property type="entry name" value="Acyl-CoA N-acyltransferases (Nat)"/>
    <property type="match status" value="1"/>
</dbReference>
<protein>
    <recommendedName>
        <fullName evidence="11 15">Leucyl/phenylalanyl-tRNA--protein transferase</fullName>
        <ecNumber evidence="10 15">2.3.2.6</ecNumber>
    </recommendedName>
    <alternativeName>
        <fullName evidence="12 15">L/F-transferase</fullName>
    </alternativeName>
    <alternativeName>
        <fullName evidence="13 15">Leucyltransferase</fullName>
    </alternativeName>
    <alternativeName>
        <fullName evidence="14 15">Phenyalanyltransferase</fullName>
    </alternativeName>
</protein>
<comment type="similarity">
    <text evidence="9 15">Belongs to the L/F-transferase family.</text>
</comment>
<comment type="catalytic activity">
    <reaction evidence="7 15">
        <text>N-terminal L-lysyl-[protein] + L-leucyl-tRNA(Leu) = N-terminal L-leucyl-L-lysyl-[protein] + tRNA(Leu) + H(+)</text>
        <dbReference type="Rhea" id="RHEA:12340"/>
        <dbReference type="Rhea" id="RHEA-COMP:9613"/>
        <dbReference type="Rhea" id="RHEA-COMP:9622"/>
        <dbReference type="Rhea" id="RHEA-COMP:12670"/>
        <dbReference type="Rhea" id="RHEA-COMP:12671"/>
        <dbReference type="ChEBI" id="CHEBI:15378"/>
        <dbReference type="ChEBI" id="CHEBI:65249"/>
        <dbReference type="ChEBI" id="CHEBI:78442"/>
        <dbReference type="ChEBI" id="CHEBI:78494"/>
        <dbReference type="ChEBI" id="CHEBI:133043"/>
        <dbReference type="EC" id="2.3.2.6"/>
    </reaction>
</comment>
<evidence type="ECO:0000256" key="15">
    <source>
        <dbReference type="HAMAP-Rule" id="MF_00688"/>
    </source>
</evidence>
<comment type="catalytic activity">
    <reaction evidence="6 15">
        <text>N-terminal L-arginyl-[protein] + L-leucyl-tRNA(Leu) = N-terminal L-leucyl-L-arginyl-[protein] + tRNA(Leu) + H(+)</text>
        <dbReference type="Rhea" id="RHEA:50416"/>
        <dbReference type="Rhea" id="RHEA-COMP:9613"/>
        <dbReference type="Rhea" id="RHEA-COMP:9622"/>
        <dbReference type="Rhea" id="RHEA-COMP:12672"/>
        <dbReference type="Rhea" id="RHEA-COMP:12673"/>
        <dbReference type="ChEBI" id="CHEBI:15378"/>
        <dbReference type="ChEBI" id="CHEBI:64719"/>
        <dbReference type="ChEBI" id="CHEBI:78442"/>
        <dbReference type="ChEBI" id="CHEBI:78494"/>
        <dbReference type="ChEBI" id="CHEBI:133044"/>
        <dbReference type="EC" id="2.3.2.6"/>
    </reaction>
</comment>
<keyword evidence="3 15" id="KW-0808">Transferase</keyword>
<dbReference type="InterPro" id="IPR042221">
    <property type="entry name" value="Leu/Phe-tRNA_Trfase_N"/>
</dbReference>
<evidence type="ECO:0000256" key="2">
    <source>
        <dbReference type="ARBA" id="ARBA00022490"/>
    </source>
</evidence>
<comment type="catalytic activity">
    <reaction evidence="5 15">
        <text>L-phenylalanyl-tRNA(Phe) + an N-terminal L-alpha-aminoacyl-[protein] = an N-terminal L-phenylalanyl-L-alpha-aminoacyl-[protein] + tRNA(Phe)</text>
        <dbReference type="Rhea" id="RHEA:43632"/>
        <dbReference type="Rhea" id="RHEA-COMP:9668"/>
        <dbReference type="Rhea" id="RHEA-COMP:9699"/>
        <dbReference type="Rhea" id="RHEA-COMP:10636"/>
        <dbReference type="Rhea" id="RHEA-COMP:10637"/>
        <dbReference type="ChEBI" id="CHEBI:78442"/>
        <dbReference type="ChEBI" id="CHEBI:78531"/>
        <dbReference type="ChEBI" id="CHEBI:78597"/>
        <dbReference type="ChEBI" id="CHEBI:83561"/>
        <dbReference type="EC" id="2.3.2.6"/>
    </reaction>
</comment>
<dbReference type="Pfam" id="PF03588">
    <property type="entry name" value="Leu_Phe_trans"/>
    <property type="match status" value="1"/>
</dbReference>
<dbReference type="PANTHER" id="PTHR30098:SF2">
    <property type="entry name" value="LEUCYL_PHENYLALANYL-TRNA--PROTEIN TRANSFERASE"/>
    <property type="match status" value="1"/>
</dbReference>
<dbReference type="Proteomes" id="UP000553034">
    <property type="component" value="Unassembled WGS sequence"/>
</dbReference>
<dbReference type="Gene3D" id="3.30.70.3550">
    <property type="entry name" value="Leucyl/phenylalanyl-tRNA-protein transferase, N-terminal domain"/>
    <property type="match status" value="1"/>
</dbReference>
<keyword evidence="17" id="KW-1185">Reference proteome</keyword>
<dbReference type="InterPro" id="IPR042203">
    <property type="entry name" value="Leu/Phe-tRNA_Trfase_C"/>
</dbReference>
<dbReference type="FunFam" id="3.30.70.3550:FF:000001">
    <property type="entry name" value="Leucyl/phenylalanyl-tRNA--protein transferase"/>
    <property type="match status" value="1"/>
</dbReference>
<evidence type="ECO:0000256" key="4">
    <source>
        <dbReference type="ARBA" id="ARBA00023315"/>
    </source>
</evidence>
<reference evidence="16 17" key="1">
    <citation type="submission" date="2020-08" db="EMBL/GenBank/DDBJ databases">
        <title>Genomic Encyclopedia of Type Strains, Phase IV (KMG-IV): sequencing the most valuable type-strain genomes for metagenomic binning, comparative biology and taxonomic classification.</title>
        <authorList>
            <person name="Goeker M."/>
        </authorList>
    </citation>
    <scope>NUCLEOTIDE SEQUENCE [LARGE SCALE GENOMIC DNA]</scope>
    <source>
        <strain evidence="16 17">DSM 29568</strain>
    </source>
</reference>
<dbReference type="PANTHER" id="PTHR30098">
    <property type="entry name" value="LEUCYL/PHENYLALANYL-TRNA--PROTEIN TRANSFERASE"/>
    <property type="match status" value="1"/>
</dbReference>
<dbReference type="InterPro" id="IPR004616">
    <property type="entry name" value="Leu/Phe-tRNA_Trfase"/>
</dbReference>
<evidence type="ECO:0000313" key="16">
    <source>
        <dbReference type="EMBL" id="MBB4119399.1"/>
    </source>
</evidence>
<keyword evidence="4 15" id="KW-0012">Acyltransferase</keyword>
<evidence type="ECO:0000256" key="14">
    <source>
        <dbReference type="ARBA" id="ARBA00083640"/>
    </source>
</evidence>
<accession>A0A840ELZ7</accession>
<dbReference type="HAMAP" id="MF_00688">
    <property type="entry name" value="Leu_Phe_trans"/>
    <property type="match status" value="1"/>
</dbReference>
<dbReference type="Gene3D" id="3.40.630.70">
    <property type="entry name" value="Leucyl/phenylalanyl-tRNA-protein transferase, C-terminal domain"/>
    <property type="match status" value="1"/>
</dbReference>
<comment type="caution">
    <text evidence="16">The sequence shown here is derived from an EMBL/GenBank/DDBJ whole genome shotgun (WGS) entry which is preliminary data.</text>
</comment>
<keyword evidence="2 15" id="KW-0963">Cytoplasm</keyword>
<evidence type="ECO:0000256" key="8">
    <source>
        <dbReference type="ARBA" id="ARBA00054043"/>
    </source>
</evidence>
<dbReference type="EMBL" id="JACIFO010000006">
    <property type="protein sequence ID" value="MBB4119399.1"/>
    <property type="molecule type" value="Genomic_DNA"/>
</dbReference>
<proteinExistence type="inferred from homology"/>
<name>A0A840ELZ7_9FLAO</name>
<dbReference type="RefSeq" id="WP_183477749.1">
    <property type="nucleotide sequence ID" value="NZ_JACIFO010000006.1"/>
</dbReference>
<dbReference type="GO" id="GO:0030163">
    <property type="term" value="P:protein catabolic process"/>
    <property type="evidence" value="ECO:0007669"/>
    <property type="project" value="UniProtKB-UniRule"/>
</dbReference>
<dbReference type="EC" id="2.3.2.6" evidence="10 15"/>
<dbReference type="InterPro" id="IPR016181">
    <property type="entry name" value="Acyl_CoA_acyltransferase"/>
</dbReference>
<gene>
    <name evidence="15" type="primary">aat</name>
    <name evidence="16" type="ORF">GGR32_001697</name>
</gene>
<evidence type="ECO:0000313" key="17">
    <source>
        <dbReference type="Proteomes" id="UP000553034"/>
    </source>
</evidence>
<evidence type="ECO:0000256" key="6">
    <source>
        <dbReference type="ARBA" id="ARBA00050652"/>
    </source>
</evidence>
<dbReference type="NCBIfam" id="TIGR00667">
    <property type="entry name" value="aat"/>
    <property type="match status" value="1"/>
</dbReference>
<evidence type="ECO:0000256" key="3">
    <source>
        <dbReference type="ARBA" id="ARBA00022679"/>
    </source>
</evidence>